<dbReference type="AlphaFoldDB" id="A0A8A3S6J1"/>
<dbReference type="PANTHER" id="PTHR10291">
    <property type="entry name" value="DEHYDRODOLICHYL DIPHOSPHATE SYNTHASE FAMILY MEMBER"/>
    <property type="match status" value="1"/>
</dbReference>
<accession>A0A8A3S6J1</accession>
<sequence length="196" mass="22910">MIHWFYERLLLRNLTKLPQHVCFMITGEDMIEAPGKIYETTEWCREVGLRGATFHISTDRPEEIRACLPAIKKIRNIASLDLHYADTVEKAGEGMDVTVAVGMSGREEIAACIRKIAEEEVDPTEIDEELIERHLTFRCMPDLVIKTGGNYLTDFLIWQSVYSELFFLDVNWKWFRKVDFLRALRDYQSRARRFGT</sequence>
<dbReference type="Pfam" id="PF01255">
    <property type="entry name" value="Prenyltransf"/>
    <property type="match status" value="1"/>
</dbReference>
<dbReference type="InterPro" id="IPR036424">
    <property type="entry name" value="UPP_synth-like_sf"/>
</dbReference>
<dbReference type="InterPro" id="IPR001441">
    <property type="entry name" value="UPP_synth-like"/>
</dbReference>
<reference evidence="2" key="1">
    <citation type="journal article" date="2001" name="Int. J. Syst. Evol. Microbiol.">
        <title>Methanofollis aquaemaris sp. nov., a methanogen isolated from an aquaculture fish pond.</title>
        <authorList>
            <person name="Lai M.C."/>
            <person name="Chen S.C."/>
        </authorList>
    </citation>
    <scope>NUCLEOTIDE SEQUENCE</scope>
    <source>
        <strain evidence="2">N2F9704</strain>
    </source>
</reference>
<proteinExistence type="predicted"/>
<evidence type="ECO:0000313" key="2">
    <source>
        <dbReference type="EMBL" id="QSZ67758.1"/>
    </source>
</evidence>
<keyword evidence="1" id="KW-0808">Transferase</keyword>
<dbReference type="GO" id="GO:0045547">
    <property type="term" value="F:ditrans,polycis-polyprenyl diphosphate synthase [(2E,6E)-farnesyl diphosphate specific] activity"/>
    <property type="evidence" value="ECO:0007669"/>
    <property type="project" value="TreeGrafter"/>
</dbReference>
<dbReference type="PANTHER" id="PTHR10291:SF28">
    <property type="entry name" value="UNDECAPRENYL DIPHOSPHATE SYNTHASE"/>
    <property type="match status" value="1"/>
</dbReference>
<organism evidence="2 3">
    <name type="scientific">Methanofollis aquaemaris</name>
    <dbReference type="NCBI Taxonomy" id="126734"/>
    <lineage>
        <taxon>Archaea</taxon>
        <taxon>Methanobacteriati</taxon>
        <taxon>Methanobacteriota</taxon>
        <taxon>Stenosarchaea group</taxon>
        <taxon>Methanomicrobia</taxon>
        <taxon>Methanomicrobiales</taxon>
        <taxon>Methanomicrobiaceae</taxon>
        <taxon>Methanofollis</taxon>
    </lineage>
</organism>
<dbReference type="GeneID" id="76424648"/>
<dbReference type="Gene3D" id="3.40.1180.10">
    <property type="entry name" value="Decaprenyl diphosphate synthase-like"/>
    <property type="match status" value="1"/>
</dbReference>
<reference evidence="2" key="2">
    <citation type="submission" date="2019-02" db="EMBL/GenBank/DDBJ databases">
        <authorList>
            <person name="Chen S.-C."/>
            <person name="Chien H.-H."/>
            <person name="Lai M.-C."/>
        </authorList>
    </citation>
    <scope>NUCLEOTIDE SEQUENCE</scope>
    <source>
        <strain evidence="2">N2F9704</strain>
    </source>
</reference>
<dbReference type="FunFam" id="3.40.1180.10:FF:000016">
    <property type="entry name" value="Undecaprenyl diphosphate synthase"/>
    <property type="match status" value="1"/>
</dbReference>
<evidence type="ECO:0000256" key="1">
    <source>
        <dbReference type="ARBA" id="ARBA00022679"/>
    </source>
</evidence>
<evidence type="ECO:0000313" key="3">
    <source>
        <dbReference type="Proteomes" id="UP001042704"/>
    </source>
</evidence>
<dbReference type="SUPFAM" id="SSF64005">
    <property type="entry name" value="Undecaprenyl diphosphate synthase"/>
    <property type="match status" value="1"/>
</dbReference>
<protein>
    <submittedName>
        <fullName evidence="2">Di-trans,poly-cis-decaprenylcistransferase</fullName>
    </submittedName>
</protein>
<dbReference type="GO" id="GO:0016094">
    <property type="term" value="P:polyprenol biosynthetic process"/>
    <property type="evidence" value="ECO:0007669"/>
    <property type="project" value="TreeGrafter"/>
</dbReference>
<keyword evidence="3" id="KW-1185">Reference proteome</keyword>
<dbReference type="Proteomes" id="UP001042704">
    <property type="component" value="Chromosome"/>
</dbReference>
<dbReference type="EMBL" id="CP036172">
    <property type="protein sequence ID" value="QSZ67758.1"/>
    <property type="molecule type" value="Genomic_DNA"/>
</dbReference>
<name>A0A8A3S6J1_9EURY</name>
<dbReference type="RefSeq" id="WP_265580671.1">
    <property type="nucleotide sequence ID" value="NZ_CP036172.1"/>
</dbReference>
<gene>
    <name evidence="2" type="ORF">RJ40_09715</name>
</gene>
<dbReference type="KEGG" id="maqe:RJ40_09715"/>